<comment type="caution">
    <text evidence="2">The sequence shown here is derived from an EMBL/GenBank/DDBJ whole genome shotgun (WGS) entry which is preliminary data.</text>
</comment>
<name>A0A1T1DH87_9LEPT</name>
<feature type="transmembrane region" description="Helical" evidence="1">
    <location>
        <begin position="68"/>
        <end position="86"/>
    </location>
</feature>
<dbReference type="Proteomes" id="UP000191008">
    <property type="component" value="Unassembled WGS sequence"/>
</dbReference>
<accession>A0A1T1DH87</accession>
<evidence type="ECO:0000256" key="1">
    <source>
        <dbReference type="SAM" id="Phobius"/>
    </source>
</evidence>
<keyword evidence="1" id="KW-0472">Membrane</keyword>
<gene>
    <name evidence="2" type="ORF">B1J93_17810</name>
</gene>
<reference evidence="2 3" key="1">
    <citation type="submission" date="2017-02" db="EMBL/GenBank/DDBJ databases">
        <title>Comparative genomic analysis of Brazilian Leptospira kirschneri strains of different serogroups.</title>
        <authorList>
            <person name="Moreno L.Z."/>
            <person name="Miraglia F."/>
            <person name="Kremer F.S."/>
            <person name="Eslabao M.R."/>
            <person name="Lilenbaum W."/>
            <person name="Dellagostin O.A."/>
            <person name="Moreno A.M."/>
        </authorList>
    </citation>
    <scope>NUCLEOTIDE SEQUENCE [LARGE SCALE GENOMIC DNA]</scope>
    <source>
        <strain evidence="2 3">M110/06</strain>
    </source>
</reference>
<feature type="transmembrane region" description="Helical" evidence="1">
    <location>
        <begin position="12"/>
        <end position="34"/>
    </location>
</feature>
<feature type="transmembrane region" description="Helical" evidence="1">
    <location>
        <begin position="46"/>
        <end position="62"/>
    </location>
</feature>
<dbReference type="RefSeq" id="WP_082293442.1">
    <property type="nucleotide sequence ID" value="NZ_MVIT01000077.1"/>
</dbReference>
<sequence length="189" mass="20662">MKLDLQKNFNKQTFIGVIIGVATLAGSYLAQNFVPESLDTKKKARPIIVPIIVGVLAAIFIPKKEYKPFAILGAAIMLLFGILKTLDEEKSADKKILGKLFGVTLAGERQELEFQNISELKGFVDAATQVDGDGYLEIQAPSSREVHGEEVLYGEEEIHGEEVLYGDDEVHGESVLYGEEGIHGESVLV</sequence>
<protein>
    <submittedName>
        <fullName evidence="2">Uncharacterized protein</fullName>
    </submittedName>
</protein>
<keyword evidence="1" id="KW-1133">Transmembrane helix</keyword>
<keyword evidence="1" id="KW-0812">Transmembrane</keyword>
<proteinExistence type="predicted"/>
<dbReference type="EMBL" id="MVIT01000077">
    <property type="protein sequence ID" value="OOV40202.1"/>
    <property type="molecule type" value="Genomic_DNA"/>
</dbReference>
<evidence type="ECO:0000313" key="2">
    <source>
        <dbReference type="EMBL" id="OOV40202.1"/>
    </source>
</evidence>
<dbReference type="AlphaFoldDB" id="A0A1T1DH87"/>
<evidence type="ECO:0000313" key="3">
    <source>
        <dbReference type="Proteomes" id="UP000191008"/>
    </source>
</evidence>
<organism evidence="2 3">
    <name type="scientific">Leptospira kirschneri serovar Pomona</name>
    <dbReference type="NCBI Taxonomy" id="561005"/>
    <lineage>
        <taxon>Bacteria</taxon>
        <taxon>Pseudomonadati</taxon>
        <taxon>Spirochaetota</taxon>
        <taxon>Spirochaetia</taxon>
        <taxon>Leptospirales</taxon>
        <taxon>Leptospiraceae</taxon>
        <taxon>Leptospira</taxon>
    </lineage>
</organism>